<gene>
    <name evidence="1" type="ORF">BV25DRAFT_1784039</name>
</gene>
<dbReference type="EMBL" id="MU277218">
    <property type="protein sequence ID" value="KAI0060506.1"/>
    <property type="molecule type" value="Genomic_DNA"/>
</dbReference>
<name>A0ACB8SX65_9AGAM</name>
<dbReference type="Proteomes" id="UP000814140">
    <property type="component" value="Unassembled WGS sequence"/>
</dbReference>
<feature type="non-terminal residue" evidence="1">
    <location>
        <position position="1"/>
    </location>
</feature>
<evidence type="ECO:0000313" key="2">
    <source>
        <dbReference type="Proteomes" id="UP000814140"/>
    </source>
</evidence>
<comment type="caution">
    <text evidence="1">The sequence shown here is derived from an EMBL/GenBank/DDBJ whole genome shotgun (WGS) entry which is preliminary data.</text>
</comment>
<evidence type="ECO:0000313" key="1">
    <source>
        <dbReference type="EMBL" id="KAI0060506.1"/>
    </source>
</evidence>
<sequence length="53" mass="5541">YPPAAHSSPESSDTPVLATQPSAAAKMSVSLDARRQETKAERMRGGCIPCPVS</sequence>
<protein>
    <submittedName>
        <fullName evidence="1">Uncharacterized protein</fullName>
    </submittedName>
</protein>
<organism evidence="1 2">
    <name type="scientific">Artomyces pyxidatus</name>
    <dbReference type="NCBI Taxonomy" id="48021"/>
    <lineage>
        <taxon>Eukaryota</taxon>
        <taxon>Fungi</taxon>
        <taxon>Dikarya</taxon>
        <taxon>Basidiomycota</taxon>
        <taxon>Agaricomycotina</taxon>
        <taxon>Agaricomycetes</taxon>
        <taxon>Russulales</taxon>
        <taxon>Auriscalpiaceae</taxon>
        <taxon>Artomyces</taxon>
    </lineage>
</organism>
<reference evidence="1" key="1">
    <citation type="submission" date="2021-03" db="EMBL/GenBank/DDBJ databases">
        <authorList>
            <consortium name="DOE Joint Genome Institute"/>
            <person name="Ahrendt S."/>
            <person name="Looney B.P."/>
            <person name="Miyauchi S."/>
            <person name="Morin E."/>
            <person name="Drula E."/>
            <person name="Courty P.E."/>
            <person name="Chicoki N."/>
            <person name="Fauchery L."/>
            <person name="Kohler A."/>
            <person name="Kuo A."/>
            <person name="Labutti K."/>
            <person name="Pangilinan J."/>
            <person name="Lipzen A."/>
            <person name="Riley R."/>
            <person name="Andreopoulos W."/>
            <person name="He G."/>
            <person name="Johnson J."/>
            <person name="Barry K.W."/>
            <person name="Grigoriev I.V."/>
            <person name="Nagy L."/>
            <person name="Hibbett D."/>
            <person name="Henrissat B."/>
            <person name="Matheny P.B."/>
            <person name="Labbe J."/>
            <person name="Martin F."/>
        </authorList>
    </citation>
    <scope>NUCLEOTIDE SEQUENCE</scope>
    <source>
        <strain evidence="1">HHB10654</strain>
    </source>
</reference>
<keyword evidence="2" id="KW-1185">Reference proteome</keyword>
<proteinExistence type="predicted"/>
<feature type="non-terminal residue" evidence="1">
    <location>
        <position position="53"/>
    </location>
</feature>
<reference evidence="1" key="2">
    <citation type="journal article" date="2022" name="New Phytol.">
        <title>Evolutionary transition to the ectomycorrhizal habit in the genomes of a hyperdiverse lineage of mushroom-forming fungi.</title>
        <authorList>
            <person name="Looney B."/>
            <person name="Miyauchi S."/>
            <person name="Morin E."/>
            <person name="Drula E."/>
            <person name="Courty P.E."/>
            <person name="Kohler A."/>
            <person name="Kuo A."/>
            <person name="LaButti K."/>
            <person name="Pangilinan J."/>
            <person name="Lipzen A."/>
            <person name="Riley R."/>
            <person name="Andreopoulos W."/>
            <person name="He G."/>
            <person name="Johnson J."/>
            <person name="Nolan M."/>
            <person name="Tritt A."/>
            <person name="Barry K.W."/>
            <person name="Grigoriev I.V."/>
            <person name="Nagy L.G."/>
            <person name="Hibbett D."/>
            <person name="Henrissat B."/>
            <person name="Matheny P.B."/>
            <person name="Labbe J."/>
            <person name="Martin F.M."/>
        </authorList>
    </citation>
    <scope>NUCLEOTIDE SEQUENCE</scope>
    <source>
        <strain evidence="1">HHB10654</strain>
    </source>
</reference>
<accession>A0ACB8SX65</accession>